<keyword evidence="6" id="KW-0804">Transcription</keyword>
<protein>
    <recommendedName>
        <fullName evidence="10">PHD-type domain-containing protein</fullName>
    </recommendedName>
</protein>
<keyword evidence="4" id="KW-0862">Zinc</keyword>
<dbReference type="PROSITE" id="PS01359">
    <property type="entry name" value="ZF_PHD_1"/>
    <property type="match status" value="1"/>
</dbReference>
<dbReference type="InterPro" id="IPR011011">
    <property type="entry name" value="Znf_FYVE_PHD"/>
</dbReference>
<dbReference type="OrthoDB" id="436852at2759"/>
<sequence length="830" mass="87038">MAHPFLELVLRQAITRILHVHTRYDRFQVSSLDTLCDLFVRCLQRLAVAAQYRANFAGHTHVDFFDILDALEQGDTTVGDLETWCHAMNYNPQSRRYAEAVAAKNIYDQHLKVKDCDQTADELVLEYRDLIPDELKALAAQEVLRENGYLDRNSTGLDDELMIPLSSDGEFELSDAEEASDADSLASRTTLSSEVHVPLYDLFQSGADVVAHGPSLIPAHLPAFPVAALPSQPGLDPAPESPSDDPSLPLETVNEVTIQPDVPALARLRLAPGEDNVFNCPVGATDDPSRDTVVEAVGAVPTGTPHHPMTRKSTAPSLAAHHNLLEASRLEDIFGQILGLTGSEPSGSVRVIHVPAVDEGALNPPASLFTDAAGDTPLARPVSVGATPCTIHTFLRSLNTRQRTLSSVGLSRKPSAHLPFPSLASPLDTSGAAPSGYGTPTLNTMGYFQQARSPPLSGTVPRRSTLKVVGRTEGSASGAGMATPSRAISIPSSVLKAPRTGSSSLAHSSPPGPTPSTGSTALPPSSSPLHGSLPPLPPSLPRATAAAVAPPVKPPIPLPSPAPPASTNNGRRAPSPIPPHVSPPLPSTSAAPAPRPSSGALSPALPSPAAAGPASPSTVAAAGGVPKIKIRFSLKPKTPSATSSPKVPQSTPGGPVDTRPPPHRLDSPDYTAARAAKKRRKSSITAAPVDSHRSDVIGTVTSGGTTKRDDVTRMSVDAISSPPASFAAPIAPSTKATSATATAPPPGAVGLPLYQPPPPPAFAYTIPAPVDPHAEDIINCICDTPYYDDTLFMISCDRCKQWFHGRCVNIAPGSDPESWFCPRCRRKKRP</sequence>
<keyword evidence="2" id="KW-0479">Metal-binding</keyword>
<organism evidence="11 12">
    <name type="scientific">Tieghemiomyces parasiticus</name>
    <dbReference type="NCBI Taxonomy" id="78921"/>
    <lineage>
        <taxon>Eukaryota</taxon>
        <taxon>Fungi</taxon>
        <taxon>Fungi incertae sedis</taxon>
        <taxon>Zoopagomycota</taxon>
        <taxon>Kickxellomycotina</taxon>
        <taxon>Dimargaritomycetes</taxon>
        <taxon>Dimargaritales</taxon>
        <taxon>Dimargaritaceae</taxon>
        <taxon>Tieghemiomyces</taxon>
    </lineage>
</organism>
<evidence type="ECO:0000256" key="8">
    <source>
        <dbReference type="PROSITE-ProRule" id="PRU00146"/>
    </source>
</evidence>
<feature type="compositionally biased region" description="Pro residues" evidence="9">
    <location>
        <begin position="575"/>
        <end position="586"/>
    </location>
</feature>
<evidence type="ECO:0000256" key="7">
    <source>
        <dbReference type="ARBA" id="ARBA00023242"/>
    </source>
</evidence>
<dbReference type="InterPro" id="IPR019787">
    <property type="entry name" value="Znf_PHD-finger"/>
</dbReference>
<dbReference type="SMART" id="SM00249">
    <property type="entry name" value="PHD"/>
    <property type="match status" value="1"/>
</dbReference>
<evidence type="ECO:0000256" key="5">
    <source>
        <dbReference type="ARBA" id="ARBA00023015"/>
    </source>
</evidence>
<dbReference type="SUPFAM" id="SSF57903">
    <property type="entry name" value="FYVE/PHD zinc finger"/>
    <property type="match status" value="1"/>
</dbReference>
<dbReference type="Gene3D" id="3.30.40.10">
    <property type="entry name" value="Zinc/RING finger domain, C3HC4 (zinc finger)"/>
    <property type="match status" value="1"/>
</dbReference>
<evidence type="ECO:0000313" key="11">
    <source>
        <dbReference type="EMBL" id="KAJ1924916.1"/>
    </source>
</evidence>
<accession>A0A9W8A7B1</accession>
<dbReference type="EMBL" id="JANBPT010000248">
    <property type="protein sequence ID" value="KAJ1924916.1"/>
    <property type="molecule type" value="Genomic_DNA"/>
</dbReference>
<dbReference type="InterPro" id="IPR013083">
    <property type="entry name" value="Znf_RING/FYVE/PHD"/>
</dbReference>
<comment type="caution">
    <text evidence="11">The sequence shown here is derived from an EMBL/GenBank/DDBJ whole genome shotgun (WGS) entry which is preliminary data.</text>
</comment>
<keyword evidence="7" id="KW-0539">Nucleus</keyword>
<dbReference type="GO" id="GO:0048188">
    <property type="term" value="C:Set1C/COMPASS complex"/>
    <property type="evidence" value="ECO:0007669"/>
    <property type="project" value="InterPro"/>
</dbReference>
<reference evidence="11" key="1">
    <citation type="submission" date="2022-07" db="EMBL/GenBank/DDBJ databases">
        <title>Phylogenomic reconstructions and comparative analyses of Kickxellomycotina fungi.</title>
        <authorList>
            <person name="Reynolds N.K."/>
            <person name="Stajich J.E."/>
            <person name="Barry K."/>
            <person name="Grigoriev I.V."/>
            <person name="Crous P."/>
            <person name="Smith M.E."/>
        </authorList>
    </citation>
    <scope>NUCLEOTIDE SEQUENCE</scope>
    <source>
        <strain evidence="11">RSA 861</strain>
    </source>
</reference>
<dbReference type="PROSITE" id="PS50016">
    <property type="entry name" value="ZF_PHD_2"/>
    <property type="match status" value="1"/>
</dbReference>
<evidence type="ECO:0000259" key="10">
    <source>
        <dbReference type="PROSITE" id="PS50016"/>
    </source>
</evidence>
<evidence type="ECO:0000256" key="2">
    <source>
        <dbReference type="ARBA" id="ARBA00022723"/>
    </source>
</evidence>
<proteinExistence type="predicted"/>
<dbReference type="Proteomes" id="UP001150569">
    <property type="component" value="Unassembled WGS sequence"/>
</dbReference>
<dbReference type="GO" id="GO:0045893">
    <property type="term" value="P:positive regulation of DNA-templated transcription"/>
    <property type="evidence" value="ECO:0007669"/>
    <property type="project" value="TreeGrafter"/>
</dbReference>
<feature type="domain" description="PHD-type" evidence="10">
    <location>
        <begin position="777"/>
        <end position="827"/>
    </location>
</feature>
<dbReference type="AlphaFoldDB" id="A0A9W8A7B1"/>
<name>A0A9W8A7B1_9FUNG</name>
<dbReference type="InterPro" id="IPR037869">
    <property type="entry name" value="Spp1/CFP1"/>
</dbReference>
<feature type="region of interest" description="Disordered" evidence="9">
    <location>
        <begin position="407"/>
        <end position="438"/>
    </location>
</feature>
<evidence type="ECO:0000256" key="1">
    <source>
        <dbReference type="ARBA" id="ARBA00004123"/>
    </source>
</evidence>
<dbReference type="InterPro" id="IPR001965">
    <property type="entry name" value="Znf_PHD"/>
</dbReference>
<gene>
    <name evidence="11" type="ORF">IWQ60_004896</name>
</gene>
<dbReference type="PANTHER" id="PTHR46174">
    <property type="entry name" value="CXXC-TYPE ZINC FINGER PROTEIN 1"/>
    <property type="match status" value="1"/>
</dbReference>
<feature type="compositionally biased region" description="Pro residues" evidence="9">
    <location>
        <begin position="551"/>
        <end position="564"/>
    </location>
</feature>
<feature type="compositionally biased region" description="Low complexity" evidence="9">
    <location>
        <begin position="541"/>
        <end position="550"/>
    </location>
</feature>
<feature type="compositionally biased region" description="Low complexity" evidence="9">
    <location>
        <begin position="587"/>
        <end position="620"/>
    </location>
</feature>
<feature type="region of interest" description="Disordered" evidence="9">
    <location>
        <begin position="634"/>
        <end position="708"/>
    </location>
</feature>
<dbReference type="InterPro" id="IPR006565">
    <property type="entry name" value="BTP"/>
</dbReference>
<keyword evidence="3 8" id="KW-0863">Zinc-finger</keyword>
<feature type="compositionally biased region" description="Low complexity" evidence="9">
    <location>
        <begin position="515"/>
        <end position="533"/>
    </location>
</feature>
<evidence type="ECO:0000256" key="4">
    <source>
        <dbReference type="ARBA" id="ARBA00022833"/>
    </source>
</evidence>
<dbReference type="PRINTS" id="PR01217">
    <property type="entry name" value="PRICHEXTENSN"/>
</dbReference>
<dbReference type="Pfam" id="PF00628">
    <property type="entry name" value="PHD"/>
    <property type="match status" value="1"/>
</dbReference>
<dbReference type="CDD" id="cd00076">
    <property type="entry name" value="HFD_SF"/>
    <property type="match status" value="1"/>
</dbReference>
<evidence type="ECO:0000256" key="3">
    <source>
        <dbReference type="ARBA" id="ARBA00022771"/>
    </source>
</evidence>
<dbReference type="InterPro" id="IPR019786">
    <property type="entry name" value="Zinc_finger_PHD-type_CS"/>
</dbReference>
<comment type="subcellular location">
    <subcellularLocation>
        <location evidence="1">Nucleus</location>
    </subcellularLocation>
</comment>
<dbReference type="InterPro" id="IPR009072">
    <property type="entry name" value="Histone-fold"/>
</dbReference>
<feature type="compositionally biased region" description="Polar residues" evidence="9">
    <location>
        <begin position="639"/>
        <end position="652"/>
    </location>
</feature>
<dbReference type="GO" id="GO:0046982">
    <property type="term" value="F:protein heterodimerization activity"/>
    <property type="evidence" value="ECO:0007669"/>
    <property type="project" value="InterPro"/>
</dbReference>
<feature type="region of interest" description="Disordered" evidence="9">
    <location>
        <begin position="452"/>
        <end position="620"/>
    </location>
</feature>
<dbReference type="GO" id="GO:0008270">
    <property type="term" value="F:zinc ion binding"/>
    <property type="evidence" value="ECO:0007669"/>
    <property type="project" value="UniProtKB-KW"/>
</dbReference>
<evidence type="ECO:0000313" key="12">
    <source>
        <dbReference type="Proteomes" id="UP001150569"/>
    </source>
</evidence>
<dbReference type="SMART" id="SM00576">
    <property type="entry name" value="BTP"/>
    <property type="match status" value="1"/>
</dbReference>
<keyword evidence="5" id="KW-0805">Transcription regulation</keyword>
<evidence type="ECO:0000256" key="6">
    <source>
        <dbReference type="ARBA" id="ARBA00023163"/>
    </source>
</evidence>
<keyword evidence="12" id="KW-1185">Reference proteome</keyword>
<evidence type="ECO:0000256" key="9">
    <source>
        <dbReference type="SAM" id="MobiDB-lite"/>
    </source>
</evidence>
<dbReference type="PANTHER" id="PTHR46174:SF1">
    <property type="entry name" value="CXXC-TYPE ZINC FINGER PROTEIN 1"/>
    <property type="match status" value="1"/>
</dbReference>
<dbReference type="Gene3D" id="1.10.20.10">
    <property type="entry name" value="Histone, subunit A"/>
    <property type="match status" value="1"/>
</dbReference>